<keyword evidence="3 5" id="KW-0697">Rotamase</keyword>
<dbReference type="EMBL" id="CP151501">
    <property type="protein sequence ID" value="WZN58822.1"/>
    <property type="molecule type" value="Genomic_DNA"/>
</dbReference>
<dbReference type="FunFam" id="3.10.50.40:FF:000006">
    <property type="entry name" value="Peptidyl-prolyl cis-trans isomerase"/>
    <property type="match status" value="1"/>
</dbReference>
<keyword evidence="9" id="KW-1185">Reference proteome</keyword>
<feature type="compositionally biased region" description="Basic and acidic residues" evidence="6">
    <location>
        <begin position="248"/>
        <end position="271"/>
    </location>
</feature>
<proteinExistence type="predicted"/>
<protein>
    <recommendedName>
        <fullName evidence="2 5">peptidylprolyl isomerase</fullName>
        <ecNumber evidence="2 5">5.2.1.8</ecNumber>
    </recommendedName>
</protein>
<evidence type="ECO:0000256" key="1">
    <source>
        <dbReference type="ARBA" id="ARBA00000971"/>
    </source>
</evidence>
<dbReference type="InterPro" id="IPR046357">
    <property type="entry name" value="PPIase_dom_sf"/>
</dbReference>
<dbReference type="EC" id="5.2.1.8" evidence="2 5"/>
<sequence length="427" mass="46155">MEGTSFYGVVVKPGRKSVWEPNKERSNKLHLSNATLGANARKGERVRLRCRRADEGKTDIYLCSLLGGSAETSSLDVIFDEYVEMSVEGETEVHVTGYTVLLDESRDMSEEYSDSDLDVNGVRMIRNNAESDSDDLDDDEYSDSYDDDDDVEDYLNRAAAMVDEDDSSFSGGSDSDPTQASQDYSSSLEEMQVEQARALAKKREEPDYIIEEITEEGKAGQGGRKGKKGAEEAGKGQKPQKGKGSKRPASEDLASPKKKEKAARKADEKAAPARQEASSSGSKAGESQASAATPDGGKGKKGKAAAKEPAQSGAQVQRFPSGLEIIKTASGKAGGKLAAPGKRVFCHYVGRLKKTGKIFDKTKNKPFSFRLGVGEVIQGWDIGIKGMRVGDKRRITIPPKLGYGDKTTGPIPKNSTLVFDVELVDVR</sequence>
<feature type="region of interest" description="Disordered" evidence="6">
    <location>
        <begin position="128"/>
        <end position="150"/>
    </location>
</feature>
<evidence type="ECO:0000256" key="4">
    <source>
        <dbReference type="ARBA" id="ARBA00023235"/>
    </source>
</evidence>
<dbReference type="AlphaFoldDB" id="A0AAX4NXH4"/>
<accession>A0AAX4NXH4</accession>
<evidence type="ECO:0000259" key="7">
    <source>
        <dbReference type="PROSITE" id="PS50059"/>
    </source>
</evidence>
<evidence type="ECO:0000256" key="5">
    <source>
        <dbReference type="PROSITE-ProRule" id="PRU00277"/>
    </source>
</evidence>
<feature type="compositionally biased region" description="Acidic residues" evidence="6">
    <location>
        <begin position="131"/>
        <end position="150"/>
    </location>
</feature>
<dbReference type="Pfam" id="PF17800">
    <property type="entry name" value="NPL"/>
    <property type="match status" value="1"/>
</dbReference>
<feature type="compositionally biased region" description="Polar residues" evidence="6">
    <location>
        <begin position="177"/>
        <end position="189"/>
    </location>
</feature>
<reference evidence="8 9" key="1">
    <citation type="submission" date="2024-03" db="EMBL/GenBank/DDBJ databases">
        <title>Complete genome sequence of the green alga Chloropicon roscoffensis RCC1871.</title>
        <authorList>
            <person name="Lemieux C."/>
            <person name="Pombert J.-F."/>
            <person name="Otis C."/>
            <person name="Turmel M."/>
        </authorList>
    </citation>
    <scope>NUCLEOTIDE SEQUENCE [LARGE SCALE GENOMIC DNA]</scope>
    <source>
        <strain evidence="8 9">RCC1871</strain>
    </source>
</reference>
<evidence type="ECO:0000256" key="2">
    <source>
        <dbReference type="ARBA" id="ARBA00013194"/>
    </source>
</evidence>
<evidence type="ECO:0000256" key="6">
    <source>
        <dbReference type="SAM" id="MobiDB-lite"/>
    </source>
</evidence>
<comment type="catalytic activity">
    <reaction evidence="1 5">
        <text>[protein]-peptidylproline (omega=180) = [protein]-peptidylproline (omega=0)</text>
        <dbReference type="Rhea" id="RHEA:16237"/>
        <dbReference type="Rhea" id="RHEA-COMP:10747"/>
        <dbReference type="Rhea" id="RHEA-COMP:10748"/>
        <dbReference type="ChEBI" id="CHEBI:83833"/>
        <dbReference type="ChEBI" id="CHEBI:83834"/>
        <dbReference type="EC" id="5.2.1.8"/>
    </reaction>
</comment>
<evidence type="ECO:0000313" key="8">
    <source>
        <dbReference type="EMBL" id="WZN58822.1"/>
    </source>
</evidence>
<dbReference type="Proteomes" id="UP001472866">
    <property type="component" value="Chromosome 01"/>
</dbReference>
<organism evidence="8 9">
    <name type="scientific">Chloropicon roscoffensis</name>
    <dbReference type="NCBI Taxonomy" id="1461544"/>
    <lineage>
        <taxon>Eukaryota</taxon>
        <taxon>Viridiplantae</taxon>
        <taxon>Chlorophyta</taxon>
        <taxon>Chloropicophyceae</taxon>
        <taxon>Chloropicales</taxon>
        <taxon>Chloropicaceae</taxon>
        <taxon>Chloropicon</taxon>
    </lineage>
</organism>
<keyword evidence="4 5" id="KW-0413">Isomerase</keyword>
<dbReference type="GO" id="GO:0003755">
    <property type="term" value="F:peptidyl-prolyl cis-trans isomerase activity"/>
    <property type="evidence" value="ECO:0007669"/>
    <property type="project" value="UniProtKB-KW"/>
</dbReference>
<evidence type="ECO:0000313" key="9">
    <source>
        <dbReference type="Proteomes" id="UP001472866"/>
    </source>
</evidence>
<feature type="compositionally biased region" description="Low complexity" evidence="6">
    <location>
        <begin position="272"/>
        <end position="292"/>
    </location>
</feature>
<feature type="region of interest" description="Disordered" evidence="6">
    <location>
        <begin position="162"/>
        <end position="319"/>
    </location>
</feature>
<dbReference type="InterPro" id="IPR001179">
    <property type="entry name" value="PPIase_FKBP_dom"/>
</dbReference>
<dbReference type="InterPro" id="IPR041232">
    <property type="entry name" value="NPL"/>
</dbReference>
<dbReference type="Gene3D" id="3.10.50.40">
    <property type="match status" value="1"/>
</dbReference>
<dbReference type="PANTHER" id="PTHR43811:SF19">
    <property type="entry name" value="39 KDA FK506-BINDING NUCLEAR PROTEIN"/>
    <property type="match status" value="1"/>
</dbReference>
<dbReference type="SUPFAM" id="SSF54534">
    <property type="entry name" value="FKBP-like"/>
    <property type="match status" value="1"/>
</dbReference>
<dbReference type="PANTHER" id="PTHR43811">
    <property type="entry name" value="FKBP-TYPE PEPTIDYL-PROLYL CIS-TRANS ISOMERASE FKPA"/>
    <property type="match status" value="1"/>
</dbReference>
<dbReference type="Gene3D" id="2.60.120.340">
    <property type="entry name" value="Nucleoplasmin core domain"/>
    <property type="match status" value="1"/>
</dbReference>
<evidence type="ECO:0000256" key="3">
    <source>
        <dbReference type="ARBA" id="ARBA00023110"/>
    </source>
</evidence>
<dbReference type="PROSITE" id="PS50059">
    <property type="entry name" value="FKBP_PPIASE"/>
    <property type="match status" value="1"/>
</dbReference>
<feature type="domain" description="PPIase FKBP-type" evidence="7">
    <location>
        <begin position="341"/>
        <end position="427"/>
    </location>
</feature>
<name>A0AAX4NXH4_9CHLO</name>
<dbReference type="Pfam" id="PF00254">
    <property type="entry name" value="FKBP_C"/>
    <property type="match status" value="1"/>
</dbReference>
<gene>
    <name evidence="8" type="ORF">HKI87_01g03460</name>
</gene>